<organism evidence="1">
    <name type="scientific">marine metagenome</name>
    <dbReference type="NCBI Taxonomy" id="408172"/>
    <lineage>
        <taxon>unclassified sequences</taxon>
        <taxon>metagenomes</taxon>
        <taxon>ecological metagenomes</taxon>
    </lineage>
</organism>
<sequence length="56" mass="7039">MSKQSEFDFFVEQKWQEHEIEVEAWEGHLPTYTKEEYVKKNYKFLNDLYVNEFEKE</sequence>
<evidence type="ECO:0000313" key="1">
    <source>
        <dbReference type="EMBL" id="SVC96834.1"/>
    </source>
</evidence>
<proteinExistence type="predicted"/>
<gene>
    <name evidence="1" type="ORF">METZ01_LOCUS349688</name>
</gene>
<dbReference type="AlphaFoldDB" id="A0A382RGJ0"/>
<name>A0A382RGJ0_9ZZZZ</name>
<protein>
    <submittedName>
        <fullName evidence="1">Uncharacterized protein</fullName>
    </submittedName>
</protein>
<accession>A0A382RGJ0</accession>
<reference evidence="1" key="1">
    <citation type="submission" date="2018-05" db="EMBL/GenBank/DDBJ databases">
        <authorList>
            <person name="Lanie J.A."/>
            <person name="Ng W.-L."/>
            <person name="Kazmierczak K.M."/>
            <person name="Andrzejewski T.M."/>
            <person name="Davidsen T.M."/>
            <person name="Wayne K.J."/>
            <person name="Tettelin H."/>
            <person name="Glass J.I."/>
            <person name="Rusch D."/>
            <person name="Podicherti R."/>
            <person name="Tsui H.-C.T."/>
            <person name="Winkler M.E."/>
        </authorList>
    </citation>
    <scope>NUCLEOTIDE SEQUENCE</scope>
</reference>
<dbReference type="EMBL" id="UINC01121570">
    <property type="protein sequence ID" value="SVC96834.1"/>
    <property type="molecule type" value="Genomic_DNA"/>
</dbReference>